<reference evidence="1" key="1">
    <citation type="submission" date="2019-08" db="EMBL/GenBank/DDBJ databases">
        <authorList>
            <person name="Kucharzyk K."/>
            <person name="Murdoch R.W."/>
            <person name="Higgins S."/>
            <person name="Loffler F."/>
        </authorList>
    </citation>
    <scope>NUCLEOTIDE SEQUENCE</scope>
</reference>
<dbReference type="EMBL" id="VSSQ01030164">
    <property type="protein sequence ID" value="MPM80588.1"/>
    <property type="molecule type" value="Genomic_DNA"/>
</dbReference>
<proteinExistence type="predicted"/>
<accession>A0A645CUQ1</accession>
<dbReference type="AlphaFoldDB" id="A0A645CUQ1"/>
<protein>
    <submittedName>
        <fullName evidence="1">Uncharacterized protein</fullName>
    </submittedName>
</protein>
<comment type="caution">
    <text evidence="1">The sequence shown here is derived from an EMBL/GenBank/DDBJ whole genome shotgun (WGS) entry which is preliminary data.</text>
</comment>
<gene>
    <name evidence="1" type="ORF">SDC9_127637</name>
</gene>
<organism evidence="1">
    <name type="scientific">bioreactor metagenome</name>
    <dbReference type="NCBI Taxonomy" id="1076179"/>
    <lineage>
        <taxon>unclassified sequences</taxon>
        <taxon>metagenomes</taxon>
        <taxon>ecological metagenomes</taxon>
    </lineage>
</organism>
<sequence length="32" mass="3452">MLERAFLLKTGKGLEAAKEALRGKPALPDLTL</sequence>
<name>A0A645CUQ1_9ZZZZ</name>
<evidence type="ECO:0000313" key="1">
    <source>
        <dbReference type="EMBL" id="MPM80588.1"/>
    </source>
</evidence>